<accession>A0A7C3UX96</accession>
<dbReference type="EMBL" id="DTMF01000127">
    <property type="protein sequence ID" value="HGF33677.1"/>
    <property type="molecule type" value="Genomic_DNA"/>
</dbReference>
<dbReference type="AlphaFoldDB" id="A0A7C3UX96"/>
<comment type="caution">
    <text evidence="1">The sequence shown here is derived from an EMBL/GenBank/DDBJ whole genome shotgun (WGS) entry which is preliminary data.</text>
</comment>
<name>A0A7C3UX96_9BACT</name>
<dbReference type="NCBIfam" id="NF047773">
    <property type="entry name" value="phas_rel_Lepto"/>
    <property type="match status" value="1"/>
</dbReference>
<dbReference type="PANTHER" id="PTHR38664:SF1">
    <property type="entry name" value="SLR0058 PROTEIN"/>
    <property type="match status" value="1"/>
</dbReference>
<protein>
    <submittedName>
        <fullName evidence="1">Polyhydroxyalkanoate synthesis regulator</fullName>
    </submittedName>
</protein>
<sequence>MEDLWRKAKHFGLGVWDFTREKVEDLVKEMVKRGELTESETSRAVTEIMEKAKSEQEAFLEKLKGVVEKIVSELGLARASEVEDLKKRVAELEKRQ</sequence>
<organism evidence="1">
    <name type="scientific">Desulfobacca acetoxidans</name>
    <dbReference type="NCBI Taxonomy" id="60893"/>
    <lineage>
        <taxon>Bacteria</taxon>
        <taxon>Pseudomonadati</taxon>
        <taxon>Thermodesulfobacteriota</taxon>
        <taxon>Desulfobaccia</taxon>
        <taxon>Desulfobaccales</taxon>
        <taxon>Desulfobaccaceae</taxon>
        <taxon>Desulfobacca</taxon>
    </lineage>
</organism>
<proteinExistence type="predicted"/>
<reference evidence="1" key="1">
    <citation type="journal article" date="2020" name="mSystems">
        <title>Genome- and Community-Level Interaction Insights into Carbon Utilization and Element Cycling Functions of Hydrothermarchaeota in Hydrothermal Sediment.</title>
        <authorList>
            <person name="Zhou Z."/>
            <person name="Liu Y."/>
            <person name="Xu W."/>
            <person name="Pan J."/>
            <person name="Luo Z.H."/>
            <person name="Li M."/>
        </authorList>
    </citation>
    <scope>NUCLEOTIDE SEQUENCE [LARGE SCALE GENOMIC DNA]</scope>
    <source>
        <strain evidence="1">SpSt-897</strain>
    </source>
</reference>
<dbReference type="PANTHER" id="PTHR38664">
    <property type="entry name" value="SLR0058 PROTEIN"/>
    <property type="match status" value="1"/>
</dbReference>
<evidence type="ECO:0000313" key="1">
    <source>
        <dbReference type="EMBL" id="HGF33677.1"/>
    </source>
</evidence>
<dbReference type="InterPro" id="IPR008769">
    <property type="entry name" value="PhaF_PhaI"/>
</dbReference>
<gene>
    <name evidence="1" type="ORF">ENW96_04705</name>
</gene>